<accession>A0A550BST8</accession>
<evidence type="ECO:0000313" key="1">
    <source>
        <dbReference type="EMBL" id="TRM55604.1"/>
    </source>
</evidence>
<gene>
    <name evidence="1" type="ORF">BD626DRAFT_523839</name>
</gene>
<dbReference type="EMBL" id="VDMD01000109">
    <property type="protein sequence ID" value="TRM55604.1"/>
    <property type="molecule type" value="Genomic_DNA"/>
</dbReference>
<sequence>MPAPLLRLPSTPSPLFKTVATSRLNVFLFRRAPLSSPSHGPLRVIYHSSFERTVCLARGEGEERGDGEKRKIRRRAARYRRCEDERRCCDLY</sequence>
<keyword evidence="2" id="KW-1185">Reference proteome</keyword>
<reference evidence="1 2" key="1">
    <citation type="journal article" date="2019" name="New Phytol.">
        <title>Comparative genomics reveals unique wood-decay strategies and fruiting body development in the Schizophyllaceae.</title>
        <authorList>
            <person name="Almasi E."/>
            <person name="Sahu N."/>
            <person name="Krizsan K."/>
            <person name="Balint B."/>
            <person name="Kovacs G.M."/>
            <person name="Kiss B."/>
            <person name="Cseklye J."/>
            <person name="Drula E."/>
            <person name="Henrissat B."/>
            <person name="Nagy I."/>
            <person name="Chovatia M."/>
            <person name="Adam C."/>
            <person name="LaButti K."/>
            <person name="Lipzen A."/>
            <person name="Riley R."/>
            <person name="Grigoriev I.V."/>
            <person name="Nagy L.G."/>
        </authorList>
    </citation>
    <scope>NUCLEOTIDE SEQUENCE [LARGE SCALE GENOMIC DNA]</scope>
    <source>
        <strain evidence="1 2">NL-1724</strain>
    </source>
</reference>
<dbReference type="Proteomes" id="UP000320762">
    <property type="component" value="Unassembled WGS sequence"/>
</dbReference>
<name>A0A550BST8_9AGAR</name>
<organism evidence="1 2">
    <name type="scientific">Schizophyllum amplum</name>
    <dbReference type="NCBI Taxonomy" id="97359"/>
    <lineage>
        <taxon>Eukaryota</taxon>
        <taxon>Fungi</taxon>
        <taxon>Dikarya</taxon>
        <taxon>Basidiomycota</taxon>
        <taxon>Agaricomycotina</taxon>
        <taxon>Agaricomycetes</taxon>
        <taxon>Agaricomycetidae</taxon>
        <taxon>Agaricales</taxon>
        <taxon>Schizophyllaceae</taxon>
        <taxon>Schizophyllum</taxon>
    </lineage>
</organism>
<protein>
    <submittedName>
        <fullName evidence="1">Uncharacterized protein</fullName>
    </submittedName>
</protein>
<evidence type="ECO:0000313" key="2">
    <source>
        <dbReference type="Proteomes" id="UP000320762"/>
    </source>
</evidence>
<comment type="caution">
    <text evidence="1">The sequence shown here is derived from an EMBL/GenBank/DDBJ whole genome shotgun (WGS) entry which is preliminary data.</text>
</comment>
<proteinExistence type="predicted"/>
<dbReference type="AlphaFoldDB" id="A0A550BST8"/>